<dbReference type="InterPro" id="IPR001910">
    <property type="entry name" value="Inosine/uridine_hydrolase_dom"/>
</dbReference>
<dbReference type="GO" id="GO:0005829">
    <property type="term" value="C:cytosol"/>
    <property type="evidence" value="ECO:0007669"/>
    <property type="project" value="TreeGrafter"/>
</dbReference>
<evidence type="ECO:0000313" key="3">
    <source>
        <dbReference type="Proteomes" id="UP000298488"/>
    </source>
</evidence>
<dbReference type="RefSeq" id="WP_104095366.1">
    <property type="nucleotide sequence ID" value="NZ_JACHBP010000001.1"/>
</dbReference>
<dbReference type="EMBL" id="SOFI01000003">
    <property type="protein sequence ID" value="TFB79494.1"/>
    <property type="molecule type" value="Genomic_DNA"/>
</dbReference>
<dbReference type="PANTHER" id="PTHR12304:SF4">
    <property type="entry name" value="URIDINE NUCLEOSIDASE"/>
    <property type="match status" value="1"/>
</dbReference>
<dbReference type="InterPro" id="IPR023186">
    <property type="entry name" value="IUNH"/>
</dbReference>
<proteinExistence type="predicted"/>
<organism evidence="2 3">
    <name type="scientific">Terrimesophilobacter mesophilus</name>
    <dbReference type="NCBI Taxonomy" id="433647"/>
    <lineage>
        <taxon>Bacteria</taxon>
        <taxon>Bacillati</taxon>
        <taxon>Actinomycetota</taxon>
        <taxon>Actinomycetes</taxon>
        <taxon>Micrococcales</taxon>
        <taxon>Microbacteriaceae</taxon>
        <taxon>Terrimesophilobacter</taxon>
    </lineage>
</organism>
<comment type="caution">
    <text evidence="2">The sequence shown here is derived from an EMBL/GenBank/DDBJ whole genome shotgun (WGS) entry which is preliminary data.</text>
</comment>
<dbReference type="InterPro" id="IPR036452">
    <property type="entry name" value="Ribo_hydro-like"/>
</dbReference>
<dbReference type="SUPFAM" id="SSF53590">
    <property type="entry name" value="Nucleoside hydrolase"/>
    <property type="match status" value="1"/>
</dbReference>
<accession>A0A4R8V8N9</accession>
<dbReference type="Pfam" id="PF01156">
    <property type="entry name" value="IU_nuc_hydro"/>
    <property type="match status" value="1"/>
</dbReference>
<dbReference type="GO" id="GO:0006152">
    <property type="term" value="P:purine nucleoside catabolic process"/>
    <property type="evidence" value="ECO:0007669"/>
    <property type="project" value="TreeGrafter"/>
</dbReference>
<name>A0A4R8V8N9_9MICO</name>
<reference evidence="2 3" key="1">
    <citation type="submission" date="2019-03" db="EMBL/GenBank/DDBJ databases">
        <title>Genomics of glacier-inhabiting Cryobacterium strains.</title>
        <authorList>
            <person name="Liu Q."/>
            <person name="Xin Y.-H."/>
        </authorList>
    </citation>
    <scope>NUCLEOTIDE SEQUENCE [LARGE SCALE GENOMIC DNA]</scope>
    <source>
        <strain evidence="2 3">CGMCC 1.10440</strain>
    </source>
</reference>
<dbReference type="AlphaFoldDB" id="A0A4R8V8N9"/>
<keyword evidence="3" id="KW-1185">Reference proteome</keyword>
<dbReference type="OrthoDB" id="9797882at2"/>
<sequence length="342" mass="36849">MTQAIIMDVDTGIDDSLALLYLLASPEAEILAITCTSGNVPAKQVAINNLAWLELCGSPDIEVALGSEVPVLAPLMTTEETHGPQGIGYAELPAPTRTVSARHATEVWIELARSRPGEIVGLVTGPLTNLALALRIEPELPRLLKRLVVMGGAFNHAGNTLPTTEWNIAVDPESAKMVFDAFSGLPADRRPIICALDVTEQIEMKPEHIAEIGRRAGSTPDEIIAEADVDGTLSTASNSVVRYLTDAVRFYMEFHIAHNQGFLAHMHDPFAAAMALHPELGTTRAATVDVELAGSLTRGQTVADWAGMWGREPNADIVVAVDPPRFFDHLVERVSEFARRVG</sequence>
<feature type="domain" description="Inosine/uridine-preferring nucleoside hydrolase" evidence="1">
    <location>
        <begin position="5"/>
        <end position="328"/>
    </location>
</feature>
<gene>
    <name evidence="2" type="ORF">E3N84_05155</name>
</gene>
<dbReference type="PANTHER" id="PTHR12304">
    <property type="entry name" value="INOSINE-URIDINE PREFERRING NUCLEOSIDE HYDROLASE"/>
    <property type="match status" value="1"/>
</dbReference>
<protein>
    <submittedName>
        <fullName evidence="2">Nucleoside hydrolase</fullName>
    </submittedName>
</protein>
<dbReference type="Proteomes" id="UP000298488">
    <property type="component" value="Unassembled WGS sequence"/>
</dbReference>
<keyword evidence="2" id="KW-0378">Hydrolase</keyword>
<evidence type="ECO:0000259" key="1">
    <source>
        <dbReference type="Pfam" id="PF01156"/>
    </source>
</evidence>
<dbReference type="Gene3D" id="3.90.245.10">
    <property type="entry name" value="Ribonucleoside hydrolase-like"/>
    <property type="match status" value="1"/>
</dbReference>
<dbReference type="GO" id="GO:0008477">
    <property type="term" value="F:purine nucleosidase activity"/>
    <property type="evidence" value="ECO:0007669"/>
    <property type="project" value="TreeGrafter"/>
</dbReference>
<evidence type="ECO:0000313" key="2">
    <source>
        <dbReference type="EMBL" id="TFB79494.1"/>
    </source>
</evidence>